<gene>
    <name evidence="2" type="ORF">HPBE_LOCUS17603</name>
</gene>
<dbReference type="Pfam" id="PF10263">
    <property type="entry name" value="SprT-like"/>
    <property type="match status" value="1"/>
</dbReference>
<feature type="domain" description="SprT-like" evidence="1">
    <location>
        <begin position="1"/>
        <end position="85"/>
    </location>
</feature>
<evidence type="ECO:0000313" key="3">
    <source>
        <dbReference type="Proteomes" id="UP000050761"/>
    </source>
</evidence>
<dbReference type="CDD" id="cd00084">
    <property type="entry name" value="HMG-box_SF"/>
    <property type="match status" value="1"/>
</dbReference>
<evidence type="ECO:0000259" key="1">
    <source>
        <dbReference type="SMART" id="SM00731"/>
    </source>
</evidence>
<dbReference type="InterPro" id="IPR006640">
    <property type="entry name" value="SprT-like_domain"/>
</dbReference>
<dbReference type="EMBL" id="UZAH01030121">
    <property type="protein sequence ID" value="VDP09353.1"/>
    <property type="molecule type" value="Genomic_DNA"/>
</dbReference>
<reference evidence="2 3" key="1">
    <citation type="submission" date="2018-11" db="EMBL/GenBank/DDBJ databases">
        <authorList>
            <consortium name="Pathogen Informatics"/>
        </authorList>
    </citation>
    <scope>NUCLEOTIDE SEQUENCE [LARGE SCALE GENOMIC DNA]</scope>
</reference>
<evidence type="ECO:0000313" key="2">
    <source>
        <dbReference type="EMBL" id="VDP09353.1"/>
    </source>
</evidence>
<dbReference type="PANTHER" id="PTHR23099:SF0">
    <property type="entry name" value="GERM CELL NUCLEAR ACIDIC PROTEIN"/>
    <property type="match status" value="1"/>
</dbReference>
<reference evidence="4" key="2">
    <citation type="submission" date="2019-09" db="UniProtKB">
        <authorList>
            <consortium name="WormBaseParasite"/>
        </authorList>
    </citation>
    <scope>IDENTIFICATION</scope>
</reference>
<sequence length="168" mass="18806">MCHAAVWIVDGVRKDGHGPVWKKWAAQCMQRFQSLPVIARCHDYEIDAKFIYECGGCGQKVRRHTKSLDTDRIVCGVCKCRFTLTVRGRAKNAGDVAQLNPFARFVKENYAKHKGPGIKHGEVMRVLSRLFKEQNSAKAEDLEAPTNEAVIAVEAPDTLDLSILSIHD</sequence>
<dbReference type="OrthoDB" id="20772at2759"/>
<dbReference type="Proteomes" id="UP000050761">
    <property type="component" value="Unassembled WGS sequence"/>
</dbReference>
<dbReference type="PANTHER" id="PTHR23099">
    <property type="entry name" value="TRANSCRIPTIONAL REGULATOR"/>
    <property type="match status" value="1"/>
</dbReference>
<keyword evidence="3" id="KW-1185">Reference proteome</keyword>
<dbReference type="GO" id="GO:0005634">
    <property type="term" value="C:nucleus"/>
    <property type="evidence" value="ECO:0007669"/>
    <property type="project" value="TreeGrafter"/>
</dbReference>
<accession>A0A183G769</accession>
<dbReference type="WBParaSite" id="HPBE_0001760401-mRNA-1">
    <property type="protein sequence ID" value="HPBE_0001760401-mRNA-1"/>
    <property type="gene ID" value="HPBE_0001760401"/>
</dbReference>
<evidence type="ECO:0000313" key="4">
    <source>
        <dbReference type="WBParaSite" id="HPBE_0001760401-mRNA-1"/>
    </source>
</evidence>
<name>A0A183G769_HELPZ</name>
<protein>
    <submittedName>
        <fullName evidence="4">SprT-like domain-containing protein</fullName>
    </submittedName>
</protein>
<dbReference type="GO" id="GO:0006974">
    <property type="term" value="P:DNA damage response"/>
    <property type="evidence" value="ECO:0007669"/>
    <property type="project" value="UniProtKB-ARBA"/>
</dbReference>
<dbReference type="SMART" id="SM00731">
    <property type="entry name" value="SprT"/>
    <property type="match status" value="1"/>
</dbReference>
<proteinExistence type="predicted"/>
<accession>A0A3P8EK30</accession>
<organism evidence="3 4">
    <name type="scientific">Heligmosomoides polygyrus</name>
    <name type="common">Parasitic roundworm</name>
    <dbReference type="NCBI Taxonomy" id="6339"/>
    <lineage>
        <taxon>Eukaryota</taxon>
        <taxon>Metazoa</taxon>
        <taxon>Ecdysozoa</taxon>
        <taxon>Nematoda</taxon>
        <taxon>Chromadorea</taxon>
        <taxon>Rhabditida</taxon>
        <taxon>Rhabditina</taxon>
        <taxon>Rhabditomorpha</taxon>
        <taxon>Strongyloidea</taxon>
        <taxon>Heligmosomidae</taxon>
        <taxon>Heligmosomoides</taxon>
    </lineage>
</organism>
<dbReference type="AlphaFoldDB" id="A0A183G769"/>